<dbReference type="Pfam" id="PF23598">
    <property type="entry name" value="LRR_14"/>
    <property type="match status" value="1"/>
</dbReference>
<dbReference type="Pfam" id="PF25019">
    <property type="entry name" value="LRR_R13L1-DRL21"/>
    <property type="match status" value="1"/>
</dbReference>
<evidence type="ECO:0000259" key="2">
    <source>
        <dbReference type="Pfam" id="PF23598"/>
    </source>
</evidence>
<dbReference type="SUPFAM" id="SSF52058">
    <property type="entry name" value="L domain-like"/>
    <property type="match status" value="1"/>
</dbReference>
<proteinExistence type="predicted"/>
<evidence type="ECO:0000313" key="4">
    <source>
        <dbReference type="EMBL" id="JAT63801.1"/>
    </source>
</evidence>
<protein>
    <submittedName>
        <fullName evidence="4">Putative disease resistance RPP13-like protein 1</fullName>
    </submittedName>
</protein>
<evidence type="ECO:0000256" key="1">
    <source>
        <dbReference type="ARBA" id="ARBA00022737"/>
    </source>
</evidence>
<organism evidence="4">
    <name type="scientific">Anthurium amnicola</name>
    <dbReference type="NCBI Taxonomy" id="1678845"/>
    <lineage>
        <taxon>Eukaryota</taxon>
        <taxon>Viridiplantae</taxon>
        <taxon>Streptophyta</taxon>
        <taxon>Embryophyta</taxon>
        <taxon>Tracheophyta</taxon>
        <taxon>Spermatophyta</taxon>
        <taxon>Magnoliopsida</taxon>
        <taxon>Liliopsida</taxon>
        <taxon>Araceae</taxon>
        <taxon>Pothoideae</taxon>
        <taxon>Potheae</taxon>
        <taxon>Anthurium</taxon>
    </lineage>
</organism>
<dbReference type="Gene3D" id="3.80.10.10">
    <property type="entry name" value="Ribonuclease Inhibitor"/>
    <property type="match status" value="1"/>
</dbReference>
<reference evidence="4" key="1">
    <citation type="submission" date="2015-07" db="EMBL/GenBank/DDBJ databases">
        <title>Transcriptome Assembly of Anthurium amnicola.</title>
        <authorList>
            <person name="Suzuki J."/>
        </authorList>
    </citation>
    <scope>NUCLEOTIDE SEQUENCE</scope>
</reference>
<accession>A0A1D1ZAB0</accession>
<dbReference type="PANTHER" id="PTHR47186">
    <property type="entry name" value="LEUCINE-RICH REPEAT-CONTAINING PROTEIN 57"/>
    <property type="match status" value="1"/>
</dbReference>
<dbReference type="InterPro" id="IPR055414">
    <property type="entry name" value="LRR_R13L4/SHOC2-like"/>
</dbReference>
<keyword evidence="1" id="KW-0677">Repeat</keyword>
<feature type="domain" description="R13L1/DRL21-like LRR repeat region" evidence="3">
    <location>
        <begin position="161"/>
        <end position="237"/>
    </location>
</feature>
<feature type="domain" description="Disease resistance R13L4/SHOC-2-like LRR" evidence="2">
    <location>
        <begin position="2"/>
        <end position="87"/>
    </location>
</feature>
<evidence type="ECO:0000259" key="3">
    <source>
        <dbReference type="Pfam" id="PF25019"/>
    </source>
</evidence>
<dbReference type="AlphaFoldDB" id="A0A1D1ZAB0"/>
<dbReference type="PANTHER" id="PTHR47186:SF18">
    <property type="entry name" value="RX N-TERMINAL DOMAIN-CONTAINING PROTEIN"/>
    <property type="match status" value="1"/>
</dbReference>
<dbReference type="InterPro" id="IPR056789">
    <property type="entry name" value="LRR_R13L1-DRL21"/>
</dbReference>
<sequence length="313" mass="35586">DAIGNLSKLCNLGLNVTKIRKLPESIGKLSRLQTLHLGDTKIEELPKTIGNLKGLKFLCLNVSKIQRRPKSMWELYNLQVLQLQGAEGDTLFECLSENQSQDAEDENPNNHAISIDRDSGKQLNEHCAQTRLKHDISDMPDSNIDNFIARRVKYIDVQSSSSDDAVKEQDVLQIFQPHNNLKRLDIRFYGGVRFPMWLECPSFSNLTHIVLKNCMRCKALPRLGQLPLLEELDIDGMPVERVGRDFCGHVEKGFPSLEKLSFQNMCKWKEWDGVEKGDFPSLDELILFNCPKLKGVPCHLSSLTKLKVERCAV</sequence>
<gene>
    <name evidence="4" type="primary">RPPL1_13</name>
    <name evidence="4" type="ORF">g.103321</name>
</gene>
<dbReference type="InterPro" id="IPR032675">
    <property type="entry name" value="LRR_dom_sf"/>
</dbReference>
<feature type="non-terminal residue" evidence="4">
    <location>
        <position position="1"/>
    </location>
</feature>
<name>A0A1D1ZAB0_9ARAE</name>
<feature type="non-terminal residue" evidence="4">
    <location>
        <position position="313"/>
    </location>
</feature>
<dbReference type="EMBL" id="GDJX01004135">
    <property type="protein sequence ID" value="JAT63801.1"/>
    <property type="molecule type" value="Transcribed_RNA"/>
</dbReference>